<accession>A0A330LF20</accession>
<dbReference type="InParanoid" id="A0A330LF20"/>
<feature type="compositionally biased region" description="Basic and acidic residues" evidence="1">
    <location>
        <begin position="160"/>
        <end position="171"/>
    </location>
</feature>
<gene>
    <name evidence="2" type="ORF">NITLEN_40071</name>
</gene>
<organism evidence="2 3">
    <name type="scientific">Nitrospira lenta</name>
    <dbReference type="NCBI Taxonomy" id="1436998"/>
    <lineage>
        <taxon>Bacteria</taxon>
        <taxon>Pseudomonadati</taxon>
        <taxon>Nitrospirota</taxon>
        <taxon>Nitrospiria</taxon>
        <taxon>Nitrospirales</taxon>
        <taxon>Nitrospiraceae</taxon>
        <taxon>Nitrospira</taxon>
    </lineage>
</organism>
<name>A0A330LF20_9BACT</name>
<evidence type="ECO:0000313" key="3">
    <source>
        <dbReference type="Proteomes" id="UP000248168"/>
    </source>
</evidence>
<dbReference type="OrthoDB" id="9791091at2"/>
<dbReference type="PANTHER" id="PTHR34547">
    <property type="entry name" value="YACP-LIKE NYN DOMAIN PROTEIN"/>
    <property type="match status" value="1"/>
</dbReference>
<proteinExistence type="predicted"/>
<evidence type="ECO:0000313" key="2">
    <source>
        <dbReference type="EMBL" id="SPP65598.1"/>
    </source>
</evidence>
<reference evidence="3" key="1">
    <citation type="submission" date="2018-04" db="EMBL/GenBank/DDBJ databases">
        <authorList>
            <person name="Lucker S."/>
            <person name="Sakoula D."/>
        </authorList>
    </citation>
    <scope>NUCLEOTIDE SEQUENCE [LARGE SCALE GENOMIC DNA]</scope>
</reference>
<evidence type="ECO:0008006" key="4">
    <source>
        <dbReference type="Google" id="ProtNLM"/>
    </source>
</evidence>
<dbReference type="AlphaFoldDB" id="A0A330LF20"/>
<dbReference type="EMBL" id="OUNR01000017">
    <property type="protein sequence ID" value="SPP65598.1"/>
    <property type="molecule type" value="Genomic_DNA"/>
</dbReference>
<dbReference type="Pfam" id="PF05991">
    <property type="entry name" value="NYN_YacP"/>
    <property type="match status" value="1"/>
</dbReference>
<dbReference type="InterPro" id="IPR010298">
    <property type="entry name" value="YacP-like"/>
</dbReference>
<feature type="compositionally biased region" description="Basic and acidic residues" evidence="1">
    <location>
        <begin position="134"/>
        <end position="152"/>
    </location>
</feature>
<protein>
    <recommendedName>
        <fullName evidence="4">NYN domain-containing protein</fullName>
    </recommendedName>
</protein>
<dbReference type="Proteomes" id="UP000248168">
    <property type="component" value="Unassembled WGS sequence"/>
</dbReference>
<dbReference type="RefSeq" id="WP_121989861.1">
    <property type="nucleotide sequence ID" value="NZ_OUNR01000017.1"/>
</dbReference>
<sequence>MATHLIIDGYNLLGAQSAAKSEMARESLLHDLAAYRHRKGHPLTVVFDGWQQGYPVEHREHRAGVQVVFSRRGEKADQVIQRLAREYGSACAVVSSDHEIMATARAHGATVMTAQLFLSKLAASGLSSGLIQGKELDSGEDERPRRGPDKKGNPRKLPKAVRERNRQLKRF</sequence>
<dbReference type="PANTHER" id="PTHR34547:SF1">
    <property type="entry name" value="YACP-LIKE NYN DOMAIN PROTEIN"/>
    <property type="match status" value="1"/>
</dbReference>
<feature type="region of interest" description="Disordered" evidence="1">
    <location>
        <begin position="132"/>
        <end position="171"/>
    </location>
</feature>
<keyword evidence="3" id="KW-1185">Reference proteome</keyword>
<evidence type="ECO:0000256" key="1">
    <source>
        <dbReference type="SAM" id="MobiDB-lite"/>
    </source>
</evidence>